<dbReference type="EMBL" id="JBHSBH010000008">
    <property type="protein sequence ID" value="MFC3996773.1"/>
    <property type="molecule type" value="Genomic_DNA"/>
</dbReference>
<comment type="caution">
    <text evidence="3">The sequence shown here is derived from an EMBL/GenBank/DDBJ whole genome shotgun (WGS) entry which is preliminary data.</text>
</comment>
<evidence type="ECO:0000256" key="2">
    <source>
        <dbReference type="SAM" id="Phobius"/>
    </source>
</evidence>
<feature type="transmembrane region" description="Helical" evidence="2">
    <location>
        <begin position="66"/>
        <end position="89"/>
    </location>
</feature>
<keyword evidence="2" id="KW-0812">Transmembrane</keyword>
<feature type="transmembrane region" description="Helical" evidence="2">
    <location>
        <begin position="134"/>
        <end position="157"/>
    </location>
</feature>
<feature type="transmembrane region" description="Helical" evidence="2">
    <location>
        <begin position="265"/>
        <end position="281"/>
    </location>
</feature>
<feature type="transmembrane region" description="Helical" evidence="2">
    <location>
        <begin position="181"/>
        <end position="199"/>
    </location>
</feature>
<feature type="transmembrane region" description="Helical" evidence="2">
    <location>
        <begin position="383"/>
        <end position="400"/>
    </location>
</feature>
<feature type="region of interest" description="Disordered" evidence="1">
    <location>
        <begin position="217"/>
        <end position="255"/>
    </location>
</feature>
<dbReference type="RefSeq" id="WP_378533141.1">
    <property type="nucleotide sequence ID" value="NZ_JBHSBH010000008.1"/>
</dbReference>
<evidence type="ECO:0000256" key="1">
    <source>
        <dbReference type="SAM" id="MobiDB-lite"/>
    </source>
</evidence>
<feature type="compositionally biased region" description="Gly residues" evidence="1">
    <location>
        <begin position="217"/>
        <end position="235"/>
    </location>
</feature>
<name>A0ABV8FN67_9ACTN</name>
<accession>A0ABV8FN67</accession>
<evidence type="ECO:0000313" key="3">
    <source>
        <dbReference type="EMBL" id="MFC3996773.1"/>
    </source>
</evidence>
<sequence length="465" mass="47300">MTAFAILAVMAVGVGLMLTRRLPTAFALVLLSVAIALLAGAPLTGEEGSVTVTVLQEGAPMLASTMVAILLGCWLGTLMSEAGIASTLVRKIVEFGGERPSVVAVGVFAVAILCGSITGSAPAAMLAGVVGIPAMIAVGVPPVVAAGTVLVGIAAGLPLELINWQFLSDAIGVPVSTVQHFQLRMFPIAVAGGLAYILIEMRRRGARHTWAVRVPAGGAGSGSGSGADGGSGSGSDGDARGSGADGGRTGALARAARRRERRGDAPWYALLTPIVPIGLALGLEIPIVPALLVGLVYALVTAVRWRDMATTALRTLYRSFDVAAPPIVLFIAIGMLLAAVGLPGAVDALSPIVTAISPSHPLLFVAVFAVLVPLCLYRGPMNIFGLGAGVAGVLISGGIYPPPAVLGMMASYGQVLGVSDPTSTQTVWSAQYAGVRPERSMLSTLPYTWVVAIAGLSLTVWLYLL</sequence>
<feature type="transmembrane region" description="Helical" evidence="2">
    <location>
        <begin position="446"/>
        <end position="464"/>
    </location>
</feature>
<feature type="transmembrane region" description="Helical" evidence="2">
    <location>
        <begin position="101"/>
        <end position="127"/>
    </location>
</feature>
<organism evidence="3 4">
    <name type="scientific">Nocardiopsis sediminis</name>
    <dbReference type="NCBI Taxonomy" id="1778267"/>
    <lineage>
        <taxon>Bacteria</taxon>
        <taxon>Bacillati</taxon>
        <taxon>Actinomycetota</taxon>
        <taxon>Actinomycetes</taxon>
        <taxon>Streptosporangiales</taxon>
        <taxon>Nocardiopsidaceae</taxon>
        <taxon>Nocardiopsis</taxon>
    </lineage>
</organism>
<keyword evidence="2" id="KW-1133">Transmembrane helix</keyword>
<reference evidence="4" key="1">
    <citation type="journal article" date="2019" name="Int. J. Syst. Evol. Microbiol.">
        <title>The Global Catalogue of Microorganisms (GCM) 10K type strain sequencing project: providing services to taxonomists for standard genome sequencing and annotation.</title>
        <authorList>
            <consortium name="The Broad Institute Genomics Platform"/>
            <consortium name="The Broad Institute Genome Sequencing Center for Infectious Disease"/>
            <person name="Wu L."/>
            <person name="Ma J."/>
        </authorList>
    </citation>
    <scope>NUCLEOTIDE SEQUENCE [LARGE SCALE GENOMIC DNA]</scope>
    <source>
        <strain evidence="4">TBRC 1826</strain>
    </source>
</reference>
<protein>
    <submittedName>
        <fullName evidence="3">Transporter</fullName>
    </submittedName>
</protein>
<feature type="transmembrane region" description="Helical" evidence="2">
    <location>
        <begin position="326"/>
        <end position="346"/>
    </location>
</feature>
<feature type="transmembrane region" description="Helical" evidence="2">
    <location>
        <begin position="287"/>
        <end position="305"/>
    </location>
</feature>
<evidence type="ECO:0000313" key="4">
    <source>
        <dbReference type="Proteomes" id="UP001595847"/>
    </source>
</evidence>
<keyword evidence="2" id="KW-0472">Membrane</keyword>
<feature type="transmembrane region" description="Helical" evidence="2">
    <location>
        <begin position="352"/>
        <end position="376"/>
    </location>
</feature>
<proteinExistence type="predicted"/>
<gene>
    <name evidence="3" type="ORF">ACFOVU_12660</name>
</gene>
<keyword evidence="4" id="KW-1185">Reference proteome</keyword>
<dbReference type="Proteomes" id="UP001595847">
    <property type="component" value="Unassembled WGS sequence"/>
</dbReference>
<feature type="transmembrane region" description="Helical" evidence="2">
    <location>
        <begin position="25"/>
        <end position="45"/>
    </location>
</feature>